<feature type="transmembrane region" description="Helical" evidence="1">
    <location>
        <begin position="63"/>
        <end position="81"/>
    </location>
</feature>
<evidence type="ECO:0000313" key="2">
    <source>
        <dbReference type="EMBL" id="AQY55065.1"/>
    </source>
</evidence>
<evidence type="ECO:0000313" key="3">
    <source>
        <dbReference type="Proteomes" id="UP000225660"/>
    </source>
</evidence>
<name>A0A1U9WQK9_9CAUD</name>
<dbReference type="KEGG" id="vg:40075853"/>
<dbReference type="RefSeq" id="YP_009600091.1">
    <property type="nucleotide sequence ID" value="NC_041918.2"/>
</dbReference>
<accession>A0A1U9WQK9</accession>
<keyword evidence="1" id="KW-0472">Membrane</keyword>
<dbReference type="Proteomes" id="UP000225660">
    <property type="component" value="Segment"/>
</dbReference>
<keyword evidence="3" id="KW-1185">Reference proteome</keyword>
<protein>
    <submittedName>
        <fullName evidence="2">Membrane protein</fullName>
    </submittedName>
</protein>
<dbReference type="GeneID" id="40075853"/>
<sequence length="126" mass="13832">MDGNWREKKAERRKESLDEVITRLAAVGTGAHMVIHPIDAHAADMGDIIMKACQPIIDLLQGISYPVAFIMITGGFLLIMTGQTSRGMHFIKWACLGYLGLQFAPALMQIVIQIGQNIQAQVGVVR</sequence>
<proteinExistence type="predicted"/>
<keyword evidence="1" id="KW-0812">Transmembrane</keyword>
<organism evidence="2 3">
    <name type="scientific">Geobacillus phage TP-84</name>
    <dbReference type="NCBI Taxonomy" id="1965361"/>
    <lineage>
        <taxon>Viruses</taxon>
        <taxon>Duplodnaviria</taxon>
        <taxon>Heunggongvirae</taxon>
        <taxon>Uroviricota</taxon>
        <taxon>Caudoviricetes</taxon>
        <taxon>Saundersvirus</taxon>
        <taxon>Saundersvirus Tp84</taxon>
    </lineage>
</organism>
<dbReference type="EMBL" id="KY565347">
    <property type="protein sequence ID" value="AQY55065.1"/>
    <property type="molecule type" value="Genomic_DNA"/>
</dbReference>
<feature type="transmembrane region" description="Helical" evidence="1">
    <location>
        <begin position="20"/>
        <end position="38"/>
    </location>
</feature>
<keyword evidence="1" id="KW-1133">Transmembrane helix</keyword>
<reference evidence="2" key="1">
    <citation type="submission" date="2017-10" db="EMBL/GenBank/DDBJ databases">
        <title>Sequence, genome organization and annotation of the thermophilic 47,7-kb bacterophage TO-84 that infects Geobacillus stearothermophilus.</title>
        <authorList>
            <person name="Skowron P.M."/>
            <person name="Kropinski A."/>
            <person name="Los M."/>
        </authorList>
    </citation>
    <scope>NUCLEOTIDE SEQUENCE [LARGE SCALE GENOMIC DNA]</scope>
</reference>
<evidence type="ECO:0000256" key="1">
    <source>
        <dbReference type="SAM" id="Phobius"/>
    </source>
</evidence>